<dbReference type="AlphaFoldDB" id="A0A2D2CZX8"/>
<dbReference type="STRING" id="595536.GCA_000178815_03153"/>
<organism evidence="3 4">
    <name type="scientific">Methylosinus trichosporium (strain ATCC 35070 / NCIMB 11131 / UNIQEM 75 / OB3b)</name>
    <dbReference type="NCBI Taxonomy" id="595536"/>
    <lineage>
        <taxon>Bacteria</taxon>
        <taxon>Pseudomonadati</taxon>
        <taxon>Pseudomonadota</taxon>
        <taxon>Alphaproteobacteria</taxon>
        <taxon>Hyphomicrobiales</taxon>
        <taxon>Methylocystaceae</taxon>
        <taxon>Methylosinus</taxon>
    </lineage>
</organism>
<name>A0A2D2CZX8_METT3</name>
<evidence type="ECO:0000313" key="3">
    <source>
        <dbReference type="EMBL" id="ATQ68179.1"/>
    </source>
</evidence>
<feature type="region of interest" description="Disordered" evidence="1">
    <location>
        <begin position="191"/>
        <end position="211"/>
    </location>
</feature>
<feature type="chain" id="PRO_5013796833" evidence="2">
    <location>
        <begin position="23"/>
        <end position="211"/>
    </location>
</feature>
<dbReference type="KEGG" id="mtw:CQW49_10055"/>
<dbReference type="RefSeq" id="WP_003614092.1">
    <property type="nucleotide sequence ID" value="NZ_ADVE02000001.1"/>
</dbReference>
<keyword evidence="2" id="KW-0732">Signal</keyword>
<protein>
    <submittedName>
        <fullName evidence="3">Uncharacterized protein</fullName>
    </submittedName>
</protein>
<reference evidence="4" key="1">
    <citation type="submission" date="2017-10" db="EMBL/GenBank/DDBJ databases">
        <title>Completed PacBio SMRT sequence of Methylosinus trichosporium OB3b reveals presence of a third large plasmid.</title>
        <authorList>
            <person name="Charles T.C."/>
            <person name="Lynch M.D.J."/>
            <person name="Heil J.R."/>
            <person name="Cheng J."/>
        </authorList>
    </citation>
    <scope>NUCLEOTIDE SEQUENCE [LARGE SCALE GENOMIC DNA]</scope>
    <source>
        <strain evidence="4">OB3b</strain>
    </source>
</reference>
<evidence type="ECO:0000256" key="2">
    <source>
        <dbReference type="SAM" id="SignalP"/>
    </source>
</evidence>
<sequence>MDAKRILAGLAALALSAGAAHALDLPNPFGLFGDKKSEQAPGAPPPPPPDGALGVDCPEILVDSGAASLRVPPGSDNAAVRYQLSLGDMARECSMQGDQIAIKVGVEGAAVLGPAGSPGAYSGSLRVAVRRQKDEHILDSKTYRISAAVAAGATRGAFRVIADPLLVPYLGPQAADDYEILVGFEGGVAEKPAAAQKRRKRRSSATAASPD</sequence>
<dbReference type="EMBL" id="CP023737">
    <property type="protein sequence ID" value="ATQ68179.1"/>
    <property type="molecule type" value="Genomic_DNA"/>
</dbReference>
<evidence type="ECO:0000256" key="1">
    <source>
        <dbReference type="SAM" id="MobiDB-lite"/>
    </source>
</evidence>
<accession>A0A2D2CZX8</accession>
<keyword evidence="4" id="KW-1185">Reference proteome</keyword>
<feature type="region of interest" description="Disordered" evidence="1">
    <location>
        <begin position="33"/>
        <end position="54"/>
    </location>
</feature>
<gene>
    <name evidence="3" type="ORF">CQW49_10055</name>
</gene>
<dbReference type="Proteomes" id="UP000230709">
    <property type="component" value="Chromosome"/>
</dbReference>
<feature type="signal peptide" evidence="2">
    <location>
        <begin position="1"/>
        <end position="22"/>
    </location>
</feature>
<evidence type="ECO:0000313" key="4">
    <source>
        <dbReference type="Proteomes" id="UP000230709"/>
    </source>
</evidence>
<proteinExistence type="predicted"/>